<organism evidence="2 3">
    <name type="scientific">Nitratidesulfovibrio liaohensis</name>
    <dbReference type="NCBI Taxonomy" id="2604158"/>
    <lineage>
        <taxon>Bacteria</taxon>
        <taxon>Pseudomonadati</taxon>
        <taxon>Thermodesulfobacteriota</taxon>
        <taxon>Desulfovibrionia</taxon>
        <taxon>Desulfovibrionales</taxon>
        <taxon>Desulfovibrionaceae</taxon>
        <taxon>Nitratidesulfovibrio</taxon>
    </lineage>
</organism>
<dbReference type="EMBL" id="CP133659">
    <property type="protein sequence ID" value="WMW66271.1"/>
    <property type="molecule type" value="Genomic_DNA"/>
</dbReference>
<accession>A0ABY9R4N8</accession>
<sequence>MRLALFFTRNVSLHHWVESGLFDREKLLYEQMLRNGFCSHVDWFTYDEKTKGKDDAQLAAHMQATGRLDRRIDVHGKPVWLPGKLGSLIWSLLLPLARRHVLRRADIFKSNQMDGAWAPLLAGKLLGRPVYLRTGYTLSQLAEAKRTSSLRTGIFRRIERICYAGADAGAVTSSHNIAYLKTHDMKTGHVSIIPNFVDTEAFAPAKERRPNTLTFTGRLHPEKNLHALMEAMPGLPLALHLYGMGPEENALRIKAETLGLNVTFHGSTPHAQLAAALATTDMFIMPSHYEGMPKSLIEAMAAGAVCIATDVPGNRELIKDGATGILAPGTSPPALRVALCRAMGLNTEQRATMRNAARQDAVSHYSIPSVLAMEQSLLAHLTPCTHR</sequence>
<evidence type="ECO:0000259" key="1">
    <source>
        <dbReference type="Pfam" id="PF00534"/>
    </source>
</evidence>
<dbReference type="PANTHER" id="PTHR45947">
    <property type="entry name" value="SULFOQUINOVOSYL TRANSFERASE SQD2"/>
    <property type="match status" value="1"/>
</dbReference>
<evidence type="ECO:0000313" key="2">
    <source>
        <dbReference type="EMBL" id="WMW66271.1"/>
    </source>
</evidence>
<gene>
    <name evidence="2" type="ORF">KPS_000834</name>
</gene>
<dbReference type="InterPro" id="IPR001296">
    <property type="entry name" value="Glyco_trans_1"/>
</dbReference>
<dbReference type="CDD" id="cd03801">
    <property type="entry name" value="GT4_PimA-like"/>
    <property type="match status" value="1"/>
</dbReference>
<proteinExistence type="predicted"/>
<evidence type="ECO:0000313" key="3">
    <source>
        <dbReference type="Proteomes" id="UP001180616"/>
    </source>
</evidence>
<name>A0ABY9R4N8_9BACT</name>
<dbReference type="PANTHER" id="PTHR45947:SF3">
    <property type="entry name" value="SULFOQUINOVOSYL TRANSFERASE SQD2"/>
    <property type="match status" value="1"/>
</dbReference>
<feature type="domain" description="Glycosyl transferase family 1" evidence="1">
    <location>
        <begin position="200"/>
        <end position="359"/>
    </location>
</feature>
<dbReference type="Proteomes" id="UP001180616">
    <property type="component" value="Chromosome"/>
</dbReference>
<dbReference type="Gene3D" id="3.40.50.2000">
    <property type="entry name" value="Glycogen Phosphorylase B"/>
    <property type="match status" value="2"/>
</dbReference>
<dbReference type="InterPro" id="IPR050194">
    <property type="entry name" value="Glycosyltransferase_grp1"/>
</dbReference>
<reference evidence="2" key="1">
    <citation type="submission" date="2023-09" db="EMBL/GenBank/DDBJ databases">
        <authorList>
            <consortium name="CW5 consortium"/>
            <person name="Lu C.-W."/>
        </authorList>
    </citation>
    <scope>NUCLEOTIDE SEQUENCE</scope>
    <source>
        <strain evidence="2">KPS</strain>
    </source>
</reference>
<dbReference type="Pfam" id="PF00534">
    <property type="entry name" value="Glycos_transf_1"/>
    <property type="match status" value="1"/>
</dbReference>
<keyword evidence="3" id="KW-1185">Reference proteome</keyword>
<protein>
    <submittedName>
        <fullName evidence="2">Glycosyltransferase family 4 protein</fullName>
    </submittedName>
</protein>
<dbReference type="SUPFAM" id="SSF53756">
    <property type="entry name" value="UDP-Glycosyltransferase/glycogen phosphorylase"/>
    <property type="match status" value="1"/>
</dbReference>
<dbReference type="RefSeq" id="WP_309542175.1">
    <property type="nucleotide sequence ID" value="NZ_CP133659.1"/>
</dbReference>